<evidence type="ECO:0000313" key="2">
    <source>
        <dbReference type="EMBL" id="MEA5138125.1"/>
    </source>
</evidence>
<dbReference type="RefSeq" id="WP_323295293.1">
    <property type="nucleotide sequence ID" value="NZ_JAYFUM010000004.1"/>
</dbReference>
<comment type="caution">
    <text evidence="2">The sequence shown here is derived from an EMBL/GenBank/DDBJ whole genome shotgun (WGS) entry which is preliminary data.</text>
</comment>
<keyword evidence="1" id="KW-0732">Signal</keyword>
<keyword evidence="3" id="KW-1185">Reference proteome</keyword>
<proteinExistence type="predicted"/>
<accession>A0ABU5Q5K7</accession>
<protein>
    <submittedName>
        <fullName evidence="2">Uncharacterized protein</fullName>
    </submittedName>
</protein>
<name>A0ABU5Q5K7_9BACT</name>
<organism evidence="2 3">
    <name type="scientific">Arcicella rigui</name>
    <dbReference type="NCBI Taxonomy" id="797020"/>
    <lineage>
        <taxon>Bacteria</taxon>
        <taxon>Pseudomonadati</taxon>
        <taxon>Bacteroidota</taxon>
        <taxon>Cytophagia</taxon>
        <taxon>Cytophagales</taxon>
        <taxon>Flectobacillaceae</taxon>
        <taxon>Arcicella</taxon>
    </lineage>
</organism>
<dbReference type="Proteomes" id="UP001302949">
    <property type="component" value="Unassembled WGS sequence"/>
</dbReference>
<reference evidence="2 3" key="1">
    <citation type="submission" date="2023-12" db="EMBL/GenBank/DDBJ databases">
        <title>Novel species of the genus Arcicella isolated from rivers.</title>
        <authorList>
            <person name="Lu H."/>
        </authorList>
    </citation>
    <scope>NUCLEOTIDE SEQUENCE [LARGE SCALE GENOMIC DNA]</scope>
    <source>
        <strain evidence="2 3">KCTC 23307</strain>
    </source>
</reference>
<evidence type="ECO:0000256" key="1">
    <source>
        <dbReference type="SAM" id="SignalP"/>
    </source>
</evidence>
<sequence>MKKFATSFSLLLLASSIIVAQKTKEKITKDTKPKEVINFTEMPFVSLINEQNVKNTAINPAKLNETARNLINFTVGKEDKSYFEVKENTMKPSKENTNEACDVCQGKGKFSPIYGIVKIQSPMSSLENPKADVHKP</sequence>
<gene>
    <name evidence="2" type="ORF">VB248_03235</name>
</gene>
<feature type="signal peptide" evidence="1">
    <location>
        <begin position="1"/>
        <end position="20"/>
    </location>
</feature>
<dbReference type="EMBL" id="JAYFUM010000004">
    <property type="protein sequence ID" value="MEA5138125.1"/>
    <property type="molecule type" value="Genomic_DNA"/>
</dbReference>
<evidence type="ECO:0000313" key="3">
    <source>
        <dbReference type="Proteomes" id="UP001302949"/>
    </source>
</evidence>
<feature type="chain" id="PRO_5047534582" evidence="1">
    <location>
        <begin position="21"/>
        <end position="136"/>
    </location>
</feature>